<organism evidence="4 5">
    <name type="scientific">Paramicrosporidium saccamoebae</name>
    <dbReference type="NCBI Taxonomy" id="1246581"/>
    <lineage>
        <taxon>Eukaryota</taxon>
        <taxon>Fungi</taxon>
        <taxon>Fungi incertae sedis</taxon>
        <taxon>Cryptomycota</taxon>
        <taxon>Cryptomycota incertae sedis</taxon>
        <taxon>Paramicrosporidium</taxon>
    </lineage>
</organism>
<accession>A0A2H9TLK5</accession>
<dbReference type="EMBL" id="MTSL01000112">
    <property type="protein sequence ID" value="PJF18627.1"/>
    <property type="molecule type" value="Genomic_DNA"/>
</dbReference>
<keyword evidence="5" id="KW-1185">Reference proteome</keyword>
<dbReference type="GO" id="GO:0016423">
    <property type="term" value="F:tRNA (guanine) methyltransferase activity"/>
    <property type="evidence" value="ECO:0007669"/>
    <property type="project" value="InterPro"/>
</dbReference>
<sequence length="297" mass="33812">MTLPEGYLNMAAFISQSEHSQRFLQKLKREYFLSEFDPIRDYNIQTIFSTLPEKANIAPNECISMFSFMNVNPEVGNVPFGDDPLIGILSETTLNSPTVAETSTAILKDYQQKIDPWDMGLIEQDLNEIKKRTIADQRRESFDIVIVASLIDRIPNLAGLCRTSEVFGATSLVLPNLAIQEDPNFRNISMTSERWLDLQEVKPGDLDAYLQKMRFADYRIIAVEQSSQSHSLLHYEFPKKCCLVLGSEREGIPAEILHLVDDCVEIPQFGMIRSLNVHVTGSIILWEARRQQALLQQ</sequence>
<keyword evidence="2" id="KW-0808">Transferase</keyword>
<dbReference type="Proteomes" id="UP000240830">
    <property type="component" value="Unassembled WGS sequence"/>
</dbReference>
<dbReference type="CDD" id="cd18091">
    <property type="entry name" value="SpoU-like_TRM3-like"/>
    <property type="match status" value="1"/>
</dbReference>
<dbReference type="InterPro" id="IPR029028">
    <property type="entry name" value="Alpha/beta_knot_MTases"/>
</dbReference>
<feature type="domain" description="tRNA/rRNA methyltransferase SpoU type" evidence="3">
    <location>
        <begin position="144"/>
        <end position="286"/>
    </location>
</feature>
<dbReference type="OrthoDB" id="241340at2759"/>
<dbReference type="InterPro" id="IPR045330">
    <property type="entry name" value="TRM3/TARBP1"/>
</dbReference>
<name>A0A2H9TLK5_9FUNG</name>
<protein>
    <recommendedName>
        <fullName evidence="3">tRNA/rRNA methyltransferase SpoU type domain-containing protein</fullName>
    </recommendedName>
</protein>
<evidence type="ECO:0000259" key="3">
    <source>
        <dbReference type="Pfam" id="PF00588"/>
    </source>
</evidence>
<proteinExistence type="predicted"/>
<dbReference type="InterPro" id="IPR044748">
    <property type="entry name" value="Trm3/TARBP1_C"/>
</dbReference>
<dbReference type="PANTHER" id="PTHR12029:SF11">
    <property type="entry name" value="METHYLTRANSFERASE TARBP1-RELATED"/>
    <property type="match status" value="1"/>
</dbReference>
<dbReference type="SUPFAM" id="SSF75217">
    <property type="entry name" value="alpha/beta knot"/>
    <property type="match status" value="1"/>
</dbReference>
<dbReference type="AlphaFoldDB" id="A0A2H9TLK5"/>
<dbReference type="STRING" id="1246581.A0A2H9TLK5"/>
<dbReference type="PANTHER" id="PTHR12029">
    <property type="entry name" value="RNA METHYLTRANSFERASE"/>
    <property type="match status" value="1"/>
</dbReference>
<dbReference type="GO" id="GO:0030488">
    <property type="term" value="P:tRNA methylation"/>
    <property type="evidence" value="ECO:0007669"/>
    <property type="project" value="InterPro"/>
</dbReference>
<dbReference type="Pfam" id="PF00588">
    <property type="entry name" value="SpoU_methylase"/>
    <property type="match status" value="1"/>
</dbReference>
<dbReference type="InterPro" id="IPR029026">
    <property type="entry name" value="tRNA_m1G_MTases_N"/>
</dbReference>
<dbReference type="Gene3D" id="3.40.1280.10">
    <property type="match status" value="1"/>
</dbReference>
<keyword evidence="1" id="KW-0489">Methyltransferase</keyword>
<evidence type="ECO:0000313" key="4">
    <source>
        <dbReference type="EMBL" id="PJF18627.1"/>
    </source>
</evidence>
<gene>
    <name evidence="4" type="ORF">PSACC_01573</name>
</gene>
<evidence type="ECO:0000313" key="5">
    <source>
        <dbReference type="Proteomes" id="UP000240830"/>
    </source>
</evidence>
<evidence type="ECO:0000256" key="2">
    <source>
        <dbReference type="ARBA" id="ARBA00022679"/>
    </source>
</evidence>
<evidence type="ECO:0000256" key="1">
    <source>
        <dbReference type="ARBA" id="ARBA00022603"/>
    </source>
</evidence>
<reference evidence="4 5" key="1">
    <citation type="submission" date="2016-10" db="EMBL/GenBank/DDBJ databases">
        <title>The genome of Paramicrosporidium saccamoebae is the missing link in understanding Cryptomycota and Microsporidia evolution.</title>
        <authorList>
            <person name="Quandt C.A."/>
            <person name="Beaudet D."/>
            <person name="Corsaro D."/>
            <person name="Michel R."/>
            <person name="Corradi N."/>
            <person name="James T."/>
        </authorList>
    </citation>
    <scope>NUCLEOTIDE SEQUENCE [LARGE SCALE GENOMIC DNA]</scope>
    <source>
        <strain evidence="4 5">KSL3</strain>
    </source>
</reference>
<dbReference type="InterPro" id="IPR001537">
    <property type="entry name" value="SpoU_MeTrfase"/>
</dbReference>
<dbReference type="GO" id="GO:0003723">
    <property type="term" value="F:RNA binding"/>
    <property type="evidence" value="ECO:0007669"/>
    <property type="project" value="InterPro"/>
</dbReference>
<comment type="caution">
    <text evidence="4">The sequence shown here is derived from an EMBL/GenBank/DDBJ whole genome shotgun (WGS) entry which is preliminary data.</text>
</comment>